<dbReference type="SUPFAM" id="SSF56672">
    <property type="entry name" value="DNA/RNA polymerases"/>
    <property type="match status" value="1"/>
</dbReference>
<dbReference type="Gene3D" id="3.30.70.270">
    <property type="match status" value="1"/>
</dbReference>
<organism evidence="7 8">
    <name type="scientific">Labeo rohita</name>
    <name type="common">Indian major carp</name>
    <name type="synonym">Cyprinus rohita</name>
    <dbReference type="NCBI Taxonomy" id="84645"/>
    <lineage>
        <taxon>Eukaryota</taxon>
        <taxon>Metazoa</taxon>
        <taxon>Chordata</taxon>
        <taxon>Craniata</taxon>
        <taxon>Vertebrata</taxon>
        <taxon>Euteleostomi</taxon>
        <taxon>Actinopterygii</taxon>
        <taxon>Neopterygii</taxon>
        <taxon>Teleostei</taxon>
        <taxon>Ostariophysi</taxon>
        <taxon>Cypriniformes</taxon>
        <taxon>Cyprinidae</taxon>
        <taxon>Labeoninae</taxon>
        <taxon>Labeonini</taxon>
        <taxon>Labeo</taxon>
    </lineage>
</organism>
<comment type="caution">
    <text evidence="7">The sequence shown here is derived from an EMBL/GenBank/DDBJ whole genome shotgun (WGS) entry which is preliminary data.</text>
</comment>
<dbReference type="SUPFAM" id="SSF47823">
    <property type="entry name" value="lambda integrase-like, N-terminal domain"/>
    <property type="match status" value="1"/>
</dbReference>
<proteinExistence type="inferred from homology"/>
<comment type="similarity">
    <text evidence="1">Belongs to the beta type-B retroviral polymerase family. HERV class-II K(HML-2) pol subfamily.</text>
</comment>
<keyword evidence="4" id="KW-0233">DNA recombination</keyword>
<evidence type="ECO:0000256" key="2">
    <source>
        <dbReference type="ARBA" id="ARBA00012180"/>
    </source>
</evidence>
<evidence type="ECO:0000256" key="1">
    <source>
        <dbReference type="ARBA" id="ARBA00010879"/>
    </source>
</evidence>
<dbReference type="Proteomes" id="UP000830375">
    <property type="component" value="Unassembled WGS sequence"/>
</dbReference>
<evidence type="ECO:0000256" key="4">
    <source>
        <dbReference type="ARBA" id="ARBA00023172"/>
    </source>
</evidence>
<dbReference type="PANTHER" id="PTHR33066:SF2">
    <property type="entry name" value="FILAGGRIN-2-LIKE"/>
    <property type="match status" value="1"/>
</dbReference>
<evidence type="ECO:0000256" key="3">
    <source>
        <dbReference type="ARBA" id="ARBA00023125"/>
    </source>
</evidence>
<dbReference type="InterPro" id="IPR043502">
    <property type="entry name" value="DNA/RNA_pol_sf"/>
</dbReference>
<reference evidence="7 8" key="1">
    <citation type="submission" date="2022-01" db="EMBL/GenBank/DDBJ databases">
        <title>A high-quality chromosome-level genome assembly of rohu carp, Labeo rohita.</title>
        <authorList>
            <person name="Arick M.A. II"/>
            <person name="Hsu C.-Y."/>
            <person name="Magbanua Z."/>
            <person name="Pechanova O."/>
            <person name="Grover C."/>
            <person name="Miller E."/>
            <person name="Thrash A."/>
            <person name="Ezzel L."/>
            <person name="Alam S."/>
            <person name="Benzie J."/>
            <person name="Hamilton M."/>
            <person name="Karsi A."/>
            <person name="Lawrence M.L."/>
            <person name="Peterson D.G."/>
        </authorList>
    </citation>
    <scope>NUCLEOTIDE SEQUENCE [LARGE SCALE GENOMIC DNA]</scope>
    <source>
        <strain evidence="8">BAU-BD-2019</strain>
        <tissue evidence="7">Blood</tissue>
    </source>
</reference>
<dbReference type="PANTHER" id="PTHR33066">
    <property type="entry name" value="INTEGRASE_SAM-LIKE_N DOMAIN-CONTAINING PROTEIN"/>
    <property type="match status" value="1"/>
</dbReference>
<dbReference type="SUPFAM" id="SSF56349">
    <property type="entry name" value="DNA breaking-rejoining enzymes"/>
    <property type="match status" value="1"/>
</dbReference>
<dbReference type="Gene3D" id="3.10.10.10">
    <property type="entry name" value="HIV Type 1 Reverse Transcriptase, subunit A, domain 1"/>
    <property type="match status" value="1"/>
</dbReference>
<dbReference type="InterPro" id="IPR013762">
    <property type="entry name" value="Integrase-like_cat_sf"/>
</dbReference>
<feature type="domain" description="Reverse transcriptase" evidence="6">
    <location>
        <begin position="194"/>
        <end position="376"/>
    </location>
</feature>
<gene>
    <name evidence="7" type="ORF">H4Q32_030720</name>
</gene>
<dbReference type="Gene3D" id="1.10.443.10">
    <property type="entry name" value="Intergrase catalytic core"/>
    <property type="match status" value="1"/>
</dbReference>
<dbReference type="Pfam" id="PF00078">
    <property type="entry name" value="RVT_1"/>
    <property type="match status" value="1"/>
</dbReference>
<dbReference type="InterPro" id="IPR010998">
    <property type="entry name" value="Integrase_recombinase_N"/>
</dbReference>
<dbReference type="InterPro" id="IPR000477">
    <property type="entry name" value="RT_dom"/>
</dbReference>
<evidence type="ECO:0000259" key="6">
    <source>
        <dbReference type="PROSITE" id="PS50878"/>
    </source>
</evidence>
<accession>A0ABQ8L1J6</accession>
<dbReference type="InterPro" id="IPR011010">
    <property type="entry name" value="DNA_brk_join_enz"/>
</dbReference>
<evidence type="ECO:0000313" key="7">
    <source>
        <dbReference type="EMBL" id="KAI2644612.1"/>
    </source>
</evidence>
<dbReference type="CDD" id="cd03714">
    <property type="entry name" value="RT_DIRS1"/>
    <property type="match status" value="1"/>
</dbReference>
<sequence length="1158" mass="126541">MRGRALDSASNRLSAPGQTATTWSIKEQFLPSLGVTHSTSDPLLDGRVLCPPSRTCGHTPTVFPHVLKHRACSDDFPSRGNPLVSSHGTNLLGVAASGSRGFLSPATHCPPSHTTPIPGASGVTPLRPLAENISGWLNIPNLSRWLLRTIRLGYAIQFARRPPKFRGVLATSVRGSSATVLRAEIAVLLAKGAIETVPSAEMRKGFYSPYFIVPKKGGGLRPILDLRILNRTLHKRPFKMLTLKHLFTCVRAQDWFVAIDLKDAYFHVSILPRHRPFLRFAFEGRAYQYRVLPFGLSLSPLIFTKIAEAALTPLREMGIRVCNYLDDWLILAHSLELVCTHREVVLNHLAQLGLRVNWEKSKLSPVQRISFLGVELDSISSEASRAHGIRSRGHAAGFDAHETTATLATYSSPEMGMAQRHAPCGHHTVVSQNSQPLDGPCVPTVRSTLGTSVQTHRCHHRCLQDRLGRRLQRASSFRGLDGPRLLWHINCLELLAVLLALKRFRPLVQGNHVLVRAVYAPFACHDSPAISGYGANTDSGLFGPLTFRAKPTVWPILCHAKFRSEASGGSTPRRPGTSRSLCLTGIHPLPVVVRAIRGSPRDRRTGTQLAKEPAQVCVSPSEPHRTDPVQSQGGQGTDSLGGSFLAPQNLVLRPGAPGISPSLAHSPEEGPPLSGEGHNLAPAPRSLEPPSMVPGRDQEDFRDLSPSVVNTLLQARAPSTRRLYDLKWRIFVNWCSSRGEDPRRCGVESVLSFLQGGLDRHLSASTLKISERSPETEPSPTASDPLLGSRCGSPGPPVDPFEPLQSVEVDALSLKTALLTALTSVKRVGDLQALSVNNACLEFGPADSHVVLRPRPGYVPKVPTTPFRDQVVILQAISSQEDDPNLTLLCPVRALRIYLDRTQPFRRSEQLFVCYGGQQKGKAVLKKQRISHWLVDAIRMAYEARGLPCPLGIRAHSTRGVAASAALANGASLTDICRAAGWATPNTFARFYNLRMEPVSARTWQSFAEELAANSSISSLWCGVSPEIRLVSKVVISVVPLSLGKQSLPQRPPRQARLQDTAVTGQFLDVGRSRRGNVSVTYGNPRSLMEGTETLCLPCHNSGPSLSELRRSAPHIRTKVFGLPRATPSVVHYSTQRLRSLHQGTRVTIRNRDVFPKL</sequence>
<protein>
    <recommendedName>
        <fullName evidence="2">ribonuclease H</fullName>
        <ecNumber evidence="2">3.1.26.4</ecNumber>
    </recommendedName>
</protein>
<dbReference type="EMBL" id="JACTAM010002484">
    <property type="protein sequence ID" value="KAI2644612.1"/>
    <property type="molecule type" value="Genomic_DNA"/>
</dbReference>
<dbReference type="Gene3D" id="1.10.150.130">
    <property type="match status" value="1"/>
</dbReference>
<dbReference type="PROSITE" id="PS50878">
    <property type="entry name" value="RT_POL"/>
    <property type="match status" value="1"/>
</dbReference>
<name>A0ABQ8L1J6_LABRO</name>
<keyword evidence="3" id="KW-0238">DNA-binding</keyword>
<feature type="region of interest" description="Disordered" evidence="5">
    <location>
        <begin position="594"/>
        <end position="702"/>
    </location>
</feature>
<keyword evidence="8" id="KW-1185">Reference proteome</keyword>
<feature type="compositionally biased region" description="Polar residues" evidence="5">
    <location>
        <begin position="628"/>
        <end position="640"/>
    </location>
</feature>
<evidence type="ECO:0000256" key="5">
    <source>
        <dbReference type="SAM" id="MobiDB-lite"/>
    </source>
</evidence>
<dbReference type="EC" id="3.1.26.4" evidence="2"/>
<evidence type="ECO:0000313" key="8">
    <source>
        <dbReference type="Proteomes" id="UP000830375"/>
    </source>
</evidence>
<feature type="region of interest" description="Disordered" evidence="5">
    <location>
        <begin position="767"/>
        <end position="802"/>
    </location>
</feature>
<dbReference type="InterPro" id="IPR043128">
    <property type="entry name" value="Rev_trsase/Diguanyl_cyclase"/>
</dbReference>